<evidence type="ECO:0000313" key="8">
    <source>
        <dbReference type="EMBL" id="MFC5499364.1"/>
    </source>
</evidence>
<dbReference type="NCBIfam" id="TIGR03168">
    <property type="entry name" value="1-PFK"/>
    <property type="match status" value="1"/>
</dbReference>
<reference evidence="9" key="1">
    <citation type="journal article" date="2019" name="Int. J. Syst. Evol. Microbiol.">
        <title>The Global Catalogue of Microorganisms (GCM) 10K type strain sequencing project: providing services to taxonomists for standard genome sequencing and annotation.</title>
        <authorList>
            <consortium name="The Broad Institute Genomics Platform"/>
            <consortium name="The Broad Institute Genome Sequencing Center for Infectious Disease"/>
            <person name="Wu L."/>
            <person name="Ma J."/>
        </authorList>
    </citation>
    <scope>NUCLEOTIDE SEQUENCE [LARGE SCALE GENOMIC DNA]</scope>
    <source>
        <strain evidence="9">CCUG 57401</strain>
    </source>
</reference>
<keyword evidence="5" id="KW-0067">ATP-binding</keyword>
<dbReference type="PIRSF" id="PIRSF000535">
    <property type="entry name" value="1PFK/6PFK/LacC"/>
    <property type="match status" value="1"/>
</dbReference>
<gene>
    <name evidence="8" type="ORF">ACFPOE_17600</name>
</gene>
<keyword evidence="9" id="KW-1185">Reference proteome</keyword>
<keyword evidence="3" id="KW-0547">Nucleotide-binding</keyword>
<evidence type="ECO:0000256" key="2">
    <source>
        <dbReference type="ARBA" id="ARBA00022679"/>
    </source>
</evidence>
<dbReference type="InterPro" id="IPR029056">
    <property type="entry name" value="Ribokinase-like"/>
</dbReference>
<evidence type="ECO:0000259" key="7">
    <source>
        <dbReference type="Pfam" id="PF00294"/>
    </source>
</evidence>
<organism evidence="8 9">
    <name type="scientific">Caenimonas terrae</name>
    <dbReference type="NCBI Taxonomy" id="696074"/>
    <lineage>
        <taxon>Bacteria</taxon>
        <taxon>Pseudomonadati</taxon>
        <taxon>Pseudomonadota</taxon>
        <taxon>Betaproteobacteria</taxon>
        <taxon>Burkholderiales</taxon>
        <taxon>Comamonadaceae</taxon>
        <taxon>Caenimonas</taxon>
    </lineage>
</organism>
<dbReference type="PANTHER" id="PTHR46566:SF2">
    <property type="entry name" value="ATP-DEPENDENT 6-PHOSPHOFRUCTOKINASE ISOZYME 2"/>
    <property type="match status" value="1"/>
</dbReference>
<protein>
    <recommendedName>
        <fullName evidence="6">Phosphofructokinase</fullName>
    </recommendedName>
</protein>
<feature type="domain" description="Carbohydrate kinase PfkB" evidence="7">
    <location>
        <begin position="23"/>
        <end position="295"/>
    </location>
</feature>
<dbReference type="InterPro" id="IPR002173">
    <property type="entry name" value="Carboh/pur_kinase_PfkB_CS"/>
</dbReference>
<name>A0ABW0NG83_9BURK</name>
<sequence length="313" mass="31676">MPAILTVTLNPAVDLYTSTPRVEPTHKLRCGPALLHPGGGGINVARVLTRLGIDALALHAAGGATGRLLAELLQAEGVRSHAIPIAGETRQSFSAHEQASGLDYRFVLPGPQLAEREWQACLDAAAAQSVDGALAVASGSLPPGAPTDFYARLARRLADVGVRLVLDTSGPALAAALQAGVYLVKPSLRELRELTGTALDTPAQQLAACRALVRLGQAEVVALSLGAEGALVVSAQQAWTAAALQVPVASTIGAGDSFVAGLVASLAGGAGLRDALARGSAAAAAALLTSGTALCQADDVARLLPQVRVRALE</sequence>
<evidence type="ECO:0000256" key="5">
    <source>
        <dbReference type="ARBA" id="ARBA00022840"/>
    </source>
</evidence>
<comment type="similarity">
    <text evidence="1 6">Belongs to the carbohydrate kinase PfkB family.</text>
</comment>
<accession>A0ABW0NG83</accession>
<dbReference type="SUPFAM" id="SSF53613">
    <property type="entry name" value="Ribokinase-like"/>
    <property type="match status" value="1"/>
</dbReference>
<evidence type="ECO:0000313" key="9">
    <source>
        <dbReference type="Proteomes" id="UP001596037"/>
    </source>
</evidence>
<comment type="caution">
    <text evidence="8">The sequence shown here is derived from an EMBL/GenBank/DDBJ whole genome shotgun (WGS) entry which is preliminary data.</text>
</comment>
<evidence type="ECO:0000256" key="3">
    <source>
        <dbReference type="ARBA" id="ARBA00022741"/>
    </source>
</evidence>
<evidence type="ECO:0000256" key="6">
    <source>
        <dbReference type="PIRNR" id="PIRNR000535"/>
    </source>
</evidence>
<dbReference type="EMBL" id="JBHSMF010000009">
    <property type="protein sequence ID" value="MFC5499364.1"/>
    <property type="molecule type" value="Genomic_DNA"/>
</dbReference>
<evidence type="ECO:0000256" key="4">
    <source>
        <dbReference type="ARBA" id="ARBA00022777"/>
    </source>
</evidence>
<dbReference type="PANTHER" id="PTHR46566">
    <property type="entry name" value="1-PHOSPHOFRUCTOKINASE-RELATED"/>
    <property type="match status" value="1"/>
</dbReference>
<dbReference type="CDD" id="cd01164">
    <property type="entry name" value="FruK_PfkB_like"/>
    <property type="match status" value="1"/>
</dbReference>
<proteinExistence type="inferred from homology"/>
<dbReference type="Gene3D" id="3.40.1190.20">
    <property type="match status" value="1"/>
</dbReference>
<keyword evidence="4" id="KW-0418">Kinase</keyword>
<dbReference type="PROSITE" id="PS00583">
    <property type="entry name" value="PFKB_KINASES_1"/>
    <property type="match status" value="1"/>
</dbReference>
<dbReference type="Pfam" id="PF00294">
    <property type="entry name" value="PfkB"/>
    <property type="match status" value="1"/>
</dbReference>
<dbReference type="PROSITE" id="PS00584">
    <property type="entry name" value="PFKB_KINASES_2"/>
    <property type="match status" value="1"/>
</dbReference>
<evidence type="ECO:0000256" key="1">
    <source>
        <dbReference type="ARBA" id="ARBA00010688"/>
    </source>
</evidence>
<keyword evidence="2 6" id="KW-0808">Transferase</keyword>
<dbReference type="InterPro" id="IPR011611">
    <property type="entry name" value="PfkB_dom"/>
</dbReference>
<dbReference type="Proteomes" id="UP001596037">
    <property type="component" value="Unassembled WGS sequence"/>
</dbReference>
<dbReference type="RefSeq" id="WP_376851589.1">
    <property type="nucleotide sequence ID" value="NZ_JBHSMF010000009.1"/>
</dbReference>
<dbReference type="InterPro" id="IPR017583">
    <property type="entry name" value="Tagatose/fructose_Pkinase"/>
</dbReference>